<comment type="similarity">
    <text evidence="2">Belongs to the multicopper oxidase family.</text>
</comment>
<evidence type="ECO:0000256" key="2">
    <source>
        <dbReference type="ARBA" id="ARBA00010609"/>
    </source>
</evidence>
<feature type="domain" description="Plastocyanin-like" evidence="8">
    <location>
        <begin position="7"/>
        <end position="116"/>
    </location>
</feature>
<name>A0AAV5L1E9_9ROSI</name>
<dbReference type="PANTHER" id="PTHR11709">
    <property type="entry name" value="MULTI-COPPER OXIDASE"/>
    <property type="match status" value="1"/>
</dbReference>
<dbReference type="EMBL" id="BPVZ01000089">
    <property type="protein sequence ID" value="GKV31066.1"/>
    <property type="molecule type" value="Genomic_DNA"/>
</dbReference>
<evidence type="ECO:0000313" key="9">
    <source>
        <dbReference type="EMBL" id="GKV31066.1"/>
    </source>
</evidence>
<comment type="caution">
    <text evidence="9">The sequence shown here is derived from an EMBL/GenBank/DDBJ whole genome shotgun (WGS) entry which is preliminary data.</text>
</comment>
<dbReference type="InterPro" id="IPR002355">
    <property type="entry name" value="Cu_oxidase_Cu_BS"/>
</dbReference>
<evidence type="ECO:0000256" key="5">
    <source>
        <dbReference type="ARBA" id="ARBA00022737"/>
    </source>
</evidence>
<gene>
    <name evidence="9" type="ORF">SLEP1_g39807</name>
</gene>
<evidence type="ECO:0000256" key="3">
    <source>
        <dbReference type="ARBA" id="ARBA00022525"/>
    </source>
</evidence>
<proteinExistence type="inferred from homology"/>
<keyword evidence="10" id="KW-1185">Reference proteome</keyword>
<dbReference type="Proteomes" id="UP001054252">
    <property type="component" value="Unassembled WGS sequence"/>
</dbReference>
<evidence type="ECO:0000259" key="8">
    <source>
        <dbReference type="Pfam" id="PF07731"/>
    </source>
</evidence>
<dbReference type="GO" id="GO:0005576">
    <property type="term" value="C:extracellular region"/>
    <property type="evidence" value="ECO:0007669"/>
    <property type="project" value="UniProtKB-SubCell"/>
</dbReference>
<protein>
    <recommendedName>
        <fullName evidence="8">Plastocyanin-like domain-containing protein</fullName>
    </recommendedName>
</protein>
<dbReference type="GO" id="GO:0005507">
    <property type="term" value="F:copper ion binding"/>
    <property type="evidence" value="ECO:0007669"/>
    <property type="project" value="InterPro"/>
</dbReference>
<dbReference type="InterPro" id="IPR008972">
    <property type="entry name" value="Cupredoxin"/>
</dbReference>
<dbReference type="Gene3D" id="2.60.40.420">
    <property type="entry name" value="Cupredoxins - blue copper proteins"/>
    <property type="match status" value="1"/>
</dbReference>
<accession>A0AAV5L1E9</accession>
<dbReference type="AlphaFoldDB" id="A0AAV5L1E9"/>
<keyword evidence="7" id="KW-0186">Copper</keyword>
<evidence type="ECO:0000256" key="7">
    <source>
        <dbReference type="ARBA" id="ARBA00023008"/>
    </source>
</evidence>
<dbReference type="InterPro" id="IPR045087">
    <property type="entry name" value="Cu-oxidase_fam"/>
</dbReference>
<keyword evidence="6" id="KW-0560">Oxidoreductase</keyword>
<dbReference type="GO" id="GO:0016491">
    <property type="term" value="F:oxidoreductase activity"/>
    <property type="evidence" value="ECO:0007669"/>
    <property type="project" value="UniProtKB-KW"/>
</dbReference>
<dbReference type="Pfam" id="PF07731">
    <property type="entry name" value="Cu-oxidase_2"/>
    <property type="match status" value="1"/>
</dbReference>
<organism evidence="9 10">
    <name type="scientific">Rubroshorea leprosula</name>
    <dbReference type="NCBI Taxonomy" id="152421"/>
    <lineage>
        <taxon>Eukaryota</taxon>
        <taxon>Viridiplantae</taxon>
        <taxon>Streptophyta</taxon>
        <taxon>Embryophyta</taxon>
        <taxon>Tracheophyta</taxon>
        <taxon>Spermatophyta</taxon>
        <taxon>Magnoliopsida</taxon>
        <taxon>eudicotyledons</taxon>
        <taxon>Gunneridae</taxon>
        <taxon>Pentapetalae</taxon>
        <taxon>rosids</taxon>
        <taxon>malvids</taxon>
        <taxon>Malvales</taxon>
        <taxon>Dipterocarpaceae</taxon>
        <taxon>Rubroshorea</taxon>
    </lineage>
</organism>
<dbReference type="InterPro" id="IPR011706">
    <property type="entry name" value="Cu-oxidase_C"/>
</dbReference>
<dbReference type="InterPro" id="IPR033138">
    <property type="entry name" value="Cu_oxidase_CS"/>
</dbReference>
<evidence type="ECO:0000256" key="4">
    <source>
        <dbReference type="ARBA" id="ARBA00022723"/>
    </source>
</evidence>
<dbReference type="SUPFAM" id="SSF49503">
    <property type="entry name" value="Cupredoxins"/>
    <property type="match status" value="1"/>
</dbReference>
<sequence length="133" mass="14975">MDIPELGTKAKILDYNSTVELVLQGTTLFLGSDHPIHLHGFSFYVMGIGLGNFDKDKDPSMYNLVDPPLQNTVHVPKNGWTAIRFRADNPGVWFMHCHFDRHMTWGMDTVFIVKNGKSPEAKLLPPPPDMPPC</sequence>
<keyword evidence="3" id="KW-0964">Secreted</keyword>
<dbReference type="PANTHER" id="PTHR11709:SF443">
    <property type="entry name" value="LACCASE-15"/>
    <property type="match status" value="1"/>
</dbReference>
<evidence type="ECO:0000256" key="1">
    <source>
        <dbReference type="ARBA" id="ARBA00004613"/>
    </source>
</evidence>
<evidence type="ECO:0000256" key="6">
    <source>
        <dbReference type="ARBA" id="ARBA00023002"/>
    </source>
</evidence>
<keyword evidence="4" id="KW-0479">Metal-binding</keyword>
<dbReference type="PROSITE" id="PS00080">
    <property type="entry name" value="MULTICOPPER_OXIDASE2"/>
    <property type="match status" value="1"/>
</dbReference>
<keyword evidence="5" id="KW-0677">Repeat</keyword>
<dbReference type="PROSITE" id="PS00079">
    <property type="entry name" value="MULTICOPPER_OXIDASE1"/>
    <property type="match status" value="1"/>
</dbReference>
<reference evidence="9 10" key="1">
    <citation type="journal article" date="2021" name="Commun. Biol.">
        <title>The genome of Shorea leprosula (Dipterocarpaceae) highlights the ecological relevance of drought in aseasonal tropical rainforests.</title>
        <authorList>
            <person name="Ng K.K.S."/>
            <person name="Kobayashi M.J."/>
            <person name="Fawcett J.A."/>
            <person name="Hatakeyama M."/>
            <person name="Paape T."/>
            <person name="Ng C.H."/>
            <person name="Ang C.C."/>
            <person name="Tnah L.H."/>
            <person name="Lee C.T."/>
            <person name="Nishiyama T."/>
            <person name="Sese J."/>
            <person name="O'Brien M.J."/>
            <person name="Copetti D."/>
            <person name="Mohd Noor M.I."/>
            <person name="Ong R.C."/>
            <person name="Putra M."/>
            <person name="Sireger I.Z."/>
            <person name="Indrioko S."/>
            <person name="Kosugi Y."/>
            <person name="Izuno A."/>
            <person name="Isagi Y."/>
            <person name="Lee S.L."/>
            <person name="Shimizu K.K."/>
        </authorList>
    </citation>
    <scope>NUCLEOTIDE SEQUENCE [LARGE SCALE GENOMIC DNA]</scope>
    <source>
        <strain evidence="9">214</strain>
    </source>
</reference>
<comment type="subcellular location">
    <subcellularLocation>
        <location evidence="1">Secreted</location>
    </subcellularLocation>
</comment>
<evidence type="ECO:0000313" key="10">
    <source>
        <dbReference type="Proteomes" id="UP001054252"/>
    </source>
</evidence>